<reference evidence="2" key="1">
    <citation type="journal article" date="2014" name="Front. Microbiol.">
        <title>High frequency of phylogenetically diverse reductive dehalogenase-homologous genes in deep subseafloor sedimentary metagenomes.</title>
        <authorList>
            <person name="Kawai M."/>
            <person name="Futagami T."/>
            <person name="Toyoda A."/>
            <person name="Takaki Y."/>
            <person name="Nishi S."/>
            <person name="Hori S."/>
            <person name="Arai W."/>
            <person name="Tsubouchi T."/>
            <person name="Morono Y."/>
            <person name="Uchiyama I."/>
            <person name="Ito T."/>
            <person name="Fujiyama A."/>
            <person name="Inagaki F."/>
            <person name="Takami H."/>
        </authorList>
    </citation>
    <scope>NUCLEOTIDE SEQUENCE</scope>
    <source>
        <strain evidence="2">Expedition CK06-06</strain>
    </source>
</reference>
<accession>X1B663</accession>
<evidence type="ECO:0000256" key="1">
    <source>
        <dbReference type="SAM" id="MobiDB-lite"/>
    </source>
</evidence>
<protein>
    <submittedName>
        <fullName evidence="2">Uncharacterized protein</fullName>
    </submittedName>
</protein>
<sequence length="63" mass="6818">MDSLPWEVLAKGLAEQEQGQKGSARVSRPWSRDGPEGDSEAPGRVVLPKETVCNIGAEPGWKE</sequence>
<dbReference type="AlphaFoldDB" id="X1B663"/>
<organism evidence="2">
    <name type="scientific">marine sediment metagenome</name>
    <dbReference type="NCBI Taxonomy" id="412755"/>
    <lineage>
        <taxon>unclassified sequences</taxon>
        <taxon>metagenomes</taxon>
        <taxon>ecological metagenomes</taxon>
    </lineage>
</organism>
<feature type="region of interest" description="Disordered" evidence="1">
    <location>
        <begin position="12"/>
        <end position="63"/>
    </location>
</feature>
<name>X1B663_9ZZZZ</name>
<gene>
    <name evidence="2" type="ORF">S01H4_31347</name>
</gene>
<dbReference type="EMBL" id="BART01016276">
    <property type="protein sequence ID" value="GAG79663.1"/>
    <property type="molecule type" value="Genomic_DNA"/>
</dbReference>
<comment type="caution">
    <text evidence="2">The sequence shown here is derived from an EMBL/GenBank/DDBJ whole genome shotgun (WGS) entry which is preliminary data.</text>
</comment>
<evidence type="ECO:0000313" key="2">
    <source>
        <dbReference type="EMBL" id="GAG79663.1"/>
    </source>
</evidence>
<proteinExistence type="predicted"/>